<dbReference type="CDD" id="cd18577">
    <property type="entry name" value="ABC_6TM_Pgp_ABCB1_D1_like"/>
    <property type="match status" value="1"/>
</dbReference>
<feature type="transmembrane region" description="Helical" evidence="10">
    <location>
        <begin position="904"/>
        <end position="929"/>
    </location>
</feature>
<feature type="transmembrane region" description="Helical" evidence="10">
    <location>
        <begin position="834"/>
        <end position="851"/>
    </location>
</feature>
<feature type="transmembrane region" description="Helical" evidence="10">
    <location>
        <begin position="806"/>
        <end position="828"/>
    </location>
</feature>
<evidence type="ECO:0000256" key="3">
    <source>
        <dbReference type="ARBA" id="ARBA00007577"/>
    </source>
</evidence>
<feature type="domain" description="ABC transporter" evidence="11">
    <location>
        <begin position="1013"/>
        <end position="1249"/>
    </location>
</feature>
<dbReference type="GO" id="GO:0016887">
    <property type="term" value="F:ATP hydrolysis activity"/>
    <property type="evidence" value="ECO:0007669"/>
    <property type="project" value="InterPro"/>
</dbReference>
<dbReference type="InterPro" id="IPR003593">
    <property type="entry name" value="AAA+_ATPase"/>
</dbReference>
<organism evidence="13 14">
    <name type="scientific">Aspergillus taichungensis</name>
    <dbReference type="NCBI Taxonomy" id="482145"/>
    <lineage>
        <taxon>Eukaryota</taxon>
        <taxon>Fungi</taxon>
        <taxon>Dikarya</taxon>
        <taxon>Ascomycota</taxon>
        <taxon>Pezizomycotina</taxon>
        <taxon>Eurotiomycetes</taxon>
        <taxon>Eurotiomycetidae</taxon>
        <taxon>Eurotiales</taxon>
        <taxon>Aspergillaceae</taxon>
        <taxon>Aspergillus</taxon>
        <taxon>Aspergillus subgen. Circumdati</taxon>
    </lineage>
</organism>
<dbReference type="Gene3D" id="1.20.1560.10">
    <property type="entry name" value="ABC transporter type 1, transmembrane domain"/>
    <property type="match status" value="2"/>
</dbReference>
<dbReference type="GO" id="GO:0005524">
    <property type="term" value="F:ATP binding"/>
    <property type="evidence" value="ECO:0007669"/>
    <property type="project" value="UniProtKB-KW"/>
</dbReference>
<evidence type="ECO:0000256" key="7">
    <source>
        <dbReference type="ARBA" id="ARBA00022989"/>
    </source>
</evidence>
<dbReference type="AlphaFoldDB" id="A0A2J5HXJ2"/>
<accession>A0A2J5HXJ2</accession>
<dbReference type="PANTHER" id="PTHR43394:SF1">
    <property type="entry name" value="ATP-BINDING CASSETTE SUB-FAMILY B MEMBER 10, MITOCHONDRIAL"/>
    <property type="match status" value="1"/>
</dbReference>
<comment type="similarity">
    <text evidence="2">Belongs to the ABC transporter superfamily. ABCB family. Mitochondrial peptide exporter (TC 3.A.1.212) subfamily.</text>
</comment>
<dbReference type="PROSITE" id="PS00211">
    <property type="entry name" value="ABC_TRANSPORTER_1"/>
    <property type="match status" value="2"/>
</dbReference>
<feature type="transmembrane region" description="Helical" evidence="10">
    <location>
        <begin position="320"/>
        <end position="339"/>
    </location>
</feature>
<evidence type="ECO:0000259" key="11">
    <source>
        <dbReference type="PROSITE" id="PS50893"/>
    </source>
</evidence>
<dbReference type="PANTHER" id="PTHR43394">
    <property type="entry name" value="ATP-DEPENDENT PERMEASE MDL1, MITOCHONDRIAL"/>
    <property type="match status" value="1"/>
</dbReference>
<dbReference type="SUPFAM" id="SSF52540">
    <property type="entry name" value="P-loop containing nucleoside triphosphate hydrolases"/>
    <property type="match status" value="2"/>
</dbReference>
<feature type="transmembrane region" description="Helical" evidence="10">
    <location>
        <begin position="103"/>
        <end position="125"/>
    </location>
</feature>
<feature type="domain" description="ABC transmembrane type-1" evidence="12">
    <location>
        <begin position="55"/>
        <end position="343"/>
    </location>
</feature>
<dbReference type="InterPro" id="IPR039421">
    <property type="entry name" value="Type_1_exporter"/>
</dbReference>
<dbReference type="GO" id="GO:0090374">
    <property type="term" value="P:oligopeptide export from mitochondrion"/>
    <property type="evidence" value="ECO:0007669"/>
    <property type="project" value="TreeGrafter"/>
</dbReference>
<dbReference type="SMART" id="SM00382">
    <property type="entry name" value="AAA"/>
    <property type="match status" value="2"/>
</dbReference>
<feature type="transmembrane region" description="Helical" evidence="10">
    <location>
        <begin position="685"/>
        <end position="707"/>
    </location>
</feature>
<feature type="transmembrane region" description="Helical" evidence="10">
    <location>
        <begin position="279"/>
        <end position="300"/>
    </location>
</feature>
<dbReference type="Gene3D" id="3.40.50.300">
    <property type="entry name" value="P-loop containing nucleotide triphosphate hydrolases"/>
    <property type="match status" value="2"/>
</dbReference>
<name>A0A2J5HXJ2_9EURO</name>
<dbReference type="InterPro" id="IPR003439">
    <property type="entry name" value="ABC_transporter-like_ATP-bd"/>
</dbReference>
<dbReference type="FunFam" id="3.40.50.300:FF:000218">
    <property type="entry name" value="Multidrug ABC transporter ATP-binding protein"/>
    <property type="match status" value="1"/>
</dbReference>
<dbReference type="EMBL" id="KZ559531">
    <property type="protein sequence ID" value="PLN81996.1"/>
    <property type="molecule type" value="Genomic_DNA"/>
</dbReference>
<keyword evidence="5" id="KW-0547">Nucleotide-binding</keyword>
<comment type="subcellular location">
    <subcellularLocation>
        <location evidence="1">Membrane</location>
        <topology evidence="1">Multi-pass membrane protein</topology>
    </subcellularLocation>
</comment>
<comment type="similarity">
    <text evidence="3">Belongs to the ABC transporter superfamily. ABCB family. Multidrug resistance exporter (TC 3.A.1.201) subfamily.</text>
</comment>
<dbReference type="PROSITE" id="PS50893">
    <property type="entry name" value="ABC_TRANSPORTER_2"/>
    <property type="match status" value="2"/>
</dbReference>
<dbReference type="Pfam" id="PF00005">
    <property type="entry name" value="ABC_tran"/>
    <property type="match status" value="2"/>
</dbReference>
<dbReference type="GO" id="GO:0005743">
    <property type="term" value="C:mitochondrial inner membrane"/>
    <property type="evidence" value="ECO:0007669"/>
    <property type="project" value="TreeGrafter"/>
</dbReference>
<evidence type="ECO:0000256" key="5">
    <source>
        <dbReference type="ARBA" id="ARBA00022741"/>
    </source>
</evidence>
<evidence type="ECO:0000313" key="14">
    <source>
        <dbReference type="Proteomes" id="UP000235023"/>
    </source>
</evidence>
<dbReference type="Pfam" id="PF00664">
    <property type="entry name" value="ABC_membrane"/>
    <property type="match status" value="2"/>
</dbReference>
<keyword evidence="7 10" id="KW-1133">Transmembrane helix</keyword>
<dbReference type="InterPro" id="IPR027417">
    <property type="entry name" value="P-loop_NTPase"/>
</dbReference>
<protein>
    <recommendedName>
        <fullName evidence="9">ABC multidrug transporter MDR2</fullName>
    </recommendedName>
</protein>
<dbReference type="PROSITE" id="PS50929">
    <property type="entry name" value="ABC_TM1F"/>
    <property type="match status" value="2"/>
</dbReference>
<keyword evidence="6 13" id="KW-0067">ATP-binding</keyword>
<evidence type="ECO:0000256" key="1">
    <source>
        <dbReference type="ARBA" id="ARBA00004141"/>
    </source>
</evidence>
<feature type="transmembrane region" description="Helical" evidence="10">
    <location>
        <begin position="53"/>
        <end position="75"/>
    </location>
</feature>
<evidence type="ECO:0000256" key="10">
    <source>
        <dbReference type="SAM" id="Phobius"/>
    </source>
</evidence>
<feature type="transmembrane region" description="Helical" evidence="10">
    <location>
        <begin position="176"/>
        <end position="196"/>
    </location>
</feature>
<feature type="domain" description="ABC transporter" evidence="11">
    <location>
        <begin position="378"/>
        <end position="621"/>
    </location>
</feature>
<dbReference type="FunFam" id="3.40.50.300:FF:000913">
    <property type="entry name" value="ABC multidrug transporter SitT"/>
    <property type="match status" value="1"/>
</dbReference>
<feature type="transmembrane region" description="Helical" evidence="10">
    <location>
        <begin position="727"/>
        <end position="752"/>
    </location>
</feature>
<evidence type="ECO:0000256" key="4">
    <source>
        <dbReference type="ARBA" id="ARBA00022692"/>
    </source>
</evidence>
<keyword evidence="4 10" id="KW-0812">Transmembrane</keyword>
<evidence type="ECO:0000256" key="2">
    <source>
        <dbReference type="ARBA" id="ARBA00005580"/>
    </source>
</evidence>
<evidence type="ECO:0000313" key="13">
    <source>
        <dbReference type="EMBL" id="PLN81996.1"/>
    </source>
</evidence>
<feature type="transmembrane region" description="Helical" evidence="10">
    <location>
        <begin position="202"/>
        <end position="222"/>
    </location>
</feature>
<reference evidence="14" key="1">
    <citation type="submission" date="2017-12" db="EMBL/GenBank/DDBJ databases">
        <authorList>
            <consortium name="DOE Joint Genome Institute"/>
            <person name="Mondo S.J."/>
            <person name="Kjaerbolling I."/>
            <person name="Vesth T.C."/>
            <person name="Frisvad J.C."/>
            <person name="Nybo J.L."/>
            <person name="Theobald S."/>
            <person name="Kuo A."/>
            <person name="Bowyer P."/>
            <person name="Matsuda Y."/>
            <person name="Lyhne E.K."/>
            <person name="Kogle M.E."/>
            <person name="Clum A."/>
            <person name="Lipzen A."/>
            <person name="Salamov A."/>
            <person name="Ngan C.Y."/>
            <person name="Daum C."/>
            <person name="Chiniquy J."/>
            <person name="Barry K."/>
            <person name="LaButti K."/>
            <person name="Haridas S."/>
            <person name="Simmons B.A."/>
            <person name="Magnuson J.K."/>
            <person name="Mortensen U.H."/>
            <person name="Larsen T.O."/>
            <person name="Grigoriev I.V."/>
            <person name="Baker S.E."/>
            <person name="Andersen M.R."/>
            <person name="Nordberg H.P."/>
            <person name="Cantor M.N."/>
            <person name="Hua S.X."/>
        </authorList>
    </citation>
    <scope>NUCLEOTIDE SEQUENCE [LARGE SCALE GENOMIC DNA]</scope>
    <source>
        <strain evidence="14">IBT 19404</strain>
    </source>
</reference>
<dbReference type="GO" id="GO:0015421">
    <property type="term" value="F:ABC-type oligopeptide transporter activity"/>
    <property type="evidence" value="ECO:0007669"/>
    <property type="project" value="TreeGrafter"/>
</dbReference>
<sequence>MDDEEILLDNLQPIAGTSCTTFEDVIESQIRNKPSKANFFSNYRFASASQTCVLLLSVCCAIVAGAAMPLVSVVFGELASEFVNEDGQASGDVRGRTKHLTLLLVYIAIGSFVTTMMSTWGFNVVGEKTTRRLQASYLSSVLRQNMAYFDMVGTGELMSQVDQDMKLIQAGISHKVGNLLSGVSGFVVAIICAFVQNARFASIMISQPLALIVLVGIMGSWLSRTQQTGMAQYAQADNLAHEILSAMRNIIAYRSQNKYAKKYHDRLLRPTALDFRERLIFGMTVAGSFSILHWANGLGFWQADRLFRQGHCTIPQALTVLYATTVAGSLLCQALPFVVDITKAHGAARRVFTAIERISPIDPMTDSGRTCSPVRGEIRFENVSFAYPSRAEQTVLQEISFHVPAGHTVALIGPSGSGKSTVFALLERLYSPLCGFITVDDEPIDGMNLAWLRSQIGYVGQDVTLFRATLFENIASGLPKAAAEGLDASAVRNMVVQAAQTAQIHSFIMSLPNKYGTVVDGSSLSGGQRQRLAIARAIISQPSILLLDEATSALDSESEQEVQEALGRAAAGRTTVVIAHRLSTVRHANTIIVMKNGHIIDQGSHAQLMCTSIMYHELVKQQALQPDGESQNLPCAERSFESELGPKSVYTGVTEAPKHNPPPQELKSSTINHVWHLNKSELPHVVAGTILSVLAGITYPVQAIFFGNGIMSIVDSSLSTGGHSVRFWARMYLIHGSIVLTIYCARGYCFAVSASQLQLRARASLFKALLLKSLPFLDHKDHSIGALVSFLSSGTPKIVGVSGTSLGLVVESIVMLATGITVGCIFGWKLGIAATATVPLIAMSSFLQYYIEAQVQKHVKRDTAAVAIAQEAFSAIKTVTVLGLQSTVLASFQLASRRDAQGRYWVMSAAMYACTTSLRILSIAFVFWYGGVHLIATGEYTIQQFFICFAATVWGSQSAAALFAHAPDIAGAHAAASQLKELVQSNNPQARFADSAQQHKPVPILVPSTTESLALRQIHFRYPTRPSQAALNGLTLHAPAGAFIALVGTTGCGKSSVLNLVERFYAADSGEITLGDRPIEDYGLDSYRGYLALVDQSPCLVGEDLRECLQSDERIVSDDSIMAALEHVGLADFVGSLPQGLGTPILGSGSTLSGGQRQRIAIAKAFLWNPKILLLDEATSALDSASEQLVQRALQRTMKGRTTIAVAHRLKTIVNADVILVLDRGRIIERGTHNELMMLGGKYWRMARLQQLNGASFD</sequence>
<dbReference type="OrthoDB" id="6500128at2759"/>
<evidence type="ECO:0000256" key="6">
    <source>
        <dbReference type="ARBA" id="ARBA00022840"/>
    </source>
</evidence>
<dbReference type="Proteomes" id="UP000235023">
    <property type="component" value="Unassembled WGS sequence"/>
</dbReference>
<dbReference type="InterPro" id="IPR036640">
    <property type="entry name" value="ABC1_TM_sf"/>
</dbReference>
<feature type="domain" description="ABC transmembrane type-1" evidence="12">
    <location>
        <begin position="686"/>
        <end position="971"/>
    </location>
</feature>
<evidence type="ECO:0000256" key="8">
    <source>
        <dbReference type="ARBA" id="ARBA00023136"/>
    </source>
</evidence>
<dbReference type="InterPro" id="IPR011527">
    <property type="entry name" value="ABC1_TM_dom"/>
</dbReference>
<keyword evidence="14" id="KW-1185">Reference proteome</keyword>
<evidence type="ECO:0000256" key="9">
    <source>
        <dbReference type="ARBA" id="ARBA00049740"/>
    </source>
</evidence>
<dbReference type="CDD" id="cd18578">
    <property type="entry name" value="ABC_6TM_Pgp_ABCB1_D2_like"/>
    <property type="match status" value="1"/>
</dbReference>
<keyword evidence="8 10" id="KW-0472">Membrane</keyword>
<gene>
    <name evidence="13" type="ORF">BDW42DRAFT_200627</name>
</gene>
<proteinExistence type="inferred from homology"/>
<dbReference type="InterPro" id="IPR017871">
    <property type="entry name" value="ABC_transporter-like_CS"/>
</dbReference>
<evidence type="ECO:0000259" key="12">
    <source>
        <dbReference type="PROSITE" id="PS50929"/>
    </source>
</evidence>
<dbReference type="SUPFAM" id="SSF90123">
    <property type="entry name" value="ABC transporter transmembrane region"/>
    <property type="match status" value="2"/>
</dbReference>